<dbReference type="NCBIfam" id="TIGR02226">
    <property type="entry name" value="two_anch"/>
    <property type="match status" value="1"/>
</dbReference>
<dbReference type="SUPFAM" id="SSF52317">
    <property type="entry name" value="Class I glutamine amidotransferase-like"/>
    <property type="match status" value="1"/>
</dbReference>
<feature type="transmembrane region" description="Helical" evidence="1">
    <location>
        <begin position="6"/>
        <end position="24"/>
    </location>
</feature>
<dbReference type="InterPro" id="IPR011933">
    <property type="entry name" value="Double_TM_dom"/>
</dbReference>
<sequence length="639" mass="72991">MQFKYPELLWGLFLLLIPIFIHLFQLRRFKKTPFTNVKLLQKVVSESRQSSTLKKWLLLFTRMLLLTALIIAFAQPFFAEKTAMKEKETVIYLDDSFSMQAKTENTPLLANAVQNLIKAIPENRVFSLFTNTKAFKNVILKDIQNDLLTLSYTDKQLQLNEIHLKANTFFTKDENSIKNMVVISDFQQRMLTSTTDSIGAVRKHLVKLSTEGVNNISVDSIYLKDSGPENIELTVLLSSNLKRENIPVSLFNGEKLIAKTSATFTKNKKARVDFTLPRNETIKGRIKISDTGLSYDNQLYFNIDAKEKIKVLAINNVKSGFLKRIFTKDEFLFSAFDLKKLNYSDLNDQNLIVLNELNSVPSSLVSSLRSFTDNGGSLVVIPSAEIDFGSYNALLSNYTKTLFTQRINIEKNIMHISFSDPLYKNVFKKKVVNFQYPKVSQYYRVKTKAPSILSFQDKDPFLLGQGNVFVFTASIEDGNSNFKNSPLIVPTFHNMGANSLRSPDLYTLLGSSTSIDVSLKLKKDHILKVTKGDYEFIPQQKSFANKVSLSFNENPNTDGIYTICDAENSLKNISFNYARTESDLSYINMANLHATTKNESIDSLFRQMQKESTVNELWKWFVIFALLFMMVEVLIQKYL</sequence>
<dbReference type="InterPro" id="IPR024163">
    <property type="entry name" value="Aerotolerance_reg_N"/>
</dbReference>
<dbReference type="PANTHER" id="PTHR37464">
    <property type="entry name" value="BLL2463 PROTEIN"/>
    <property type="match status" value="1"/>
</dbReference>
<dbReference type="AlphaFoldDB" id="A0A3B0TIN6"/>
<dbReference type="EMBL" id="UOEL01000129">
    <property type="protein sequence ID" value="VAW16033.1"/>
    <property type="molecule type" value="Genomic_DNA"/>
</dbReference>
<accession>A0A3B0TIN6</accession>
<organism evidence="3">
    <name type="scientific">hydrothermal vent metagenome</name>
    <dbReference type="NCBI Taxonomy" id="652676"/>
    <lineage>
        <taxon>unclassified sequences</taxon>
        <taxon>metagenomes</taxon>
        <taxon>ecological metagenomes</taxon>
    </lineage>
</organism>
<reference evidence="3" key="1">
    <citation type="submission" date="2018-06" db="EMBL/GenBank/DDBJ databases">
        <authorList>
            <person name="Zhirakovskaya E."/>
        </authorList>
    </citation>
    <scope>NUCLEOTIDE SEQUENCE</scope>
</reference>
<evidence type="ECO:0000259" key="2">
    <source>
        <dbReference type="Pfam" id="PF07584"/>
    </source>
</evidence>
<protein>
    <recommendedName>
        <fullName evidence="2">Aerotolerance regulator N-terminal domain-containing protein</fullName>
    </recommendedName>
</protein>
<dbReference type="InterPro" id="IPR029062">
    <property type="entry name" value="Class_I_gatase-like"/>
</dbReference>
<feature type="domain" description="Aerotolerance regulator N-terminal" evidence="2">
    <location>
        <begin position="1"/>
        <end position="76"/>
    </location>
</feature>
<evidence type="ECO:0000313" key="3">
    <source>
        <dbReference type="EMBL" id="VAW16033.1"/>
    </source>
</evidence>
<evidence type="ECO:0000256" key="1">
    <source>
        <dbReference type="SAM" id="Phobius"/>
    </source>
</evidence>
<name>A0A3B0TIN6_9ZZZZ</name>
<feature type="transmembrane region" description="Helical" evidence="1">
    <location>
        <begin position="56"/>
        <end position="78"/>
    </location>
</feature>
<keyword evidence="1" id="KW-0472">Membrane</keyword>
<keyword evidence="1" id="KW-0812">Transmembrane</keyword>
<gene>
    <name evidence="3" type="ORF">MNBD_BACTEROID03-1257</name>
</gene>
<proteinExistence type="predicted"/>
<dbReference type="PANTHER" id="PTHR37464:SF1">
    <property type="entry name" value="BLL2463 PROTEIN"/>
    <property type="match status" value="1"/>
</dbReference>
<keyword evidence="1" id="KW-1133">Transmembrane helix</keyword>
<dbReference type="Pfam" id="PF07584">
    <property type="entry name" value="BatA"/>
    <property type="match status" value="1"/>
</dbReference>